<dbReference type="EC" id="7.6.2.3" evidence="14"/>
<dbReference type="NCBIfam" id="TIGR00957">
    <property type="entry name" value="MRP_assoc_pro"/>
    <property type="match status" value="1"/>
</dbReference>
<feature type="transmembrane region" description="Helical" evidence="16">
    <location>
        <begin position="612"/>
        <end position="632"/>
    </location>
</feature>
<dbReference type="FunFam" id="3.40.50.300:FF:000074">
    <property type="entry name" value="Multidrug resistance-associated protein 5 isoform 1"/>
    <property type="match status" value="1"/>
</dbReference>
<dbReference type="GO" id="GO:0005886">
    <property type="term" value="C:plasma membrane"/>
    <property type="evidence" value="ECO:0007669"/>
    <property type="project" value="UniProtKB-SubCell"/>
</dbReference>
<dbReference type="InterPro" id="IPR003593">
    <property type="entry name" value="AAA+_ATPase"/>
</dbReference>
<feature type="transmembrane region" description="Helical" evidence="16">
    <location>
        <begin position="1202"/>
        <end position="1223"/>
    </location>
</feature>
<feature type="transmembrane region" description="Helical" evidence="16">
    <location>
        <begin position="1094"/>
        <end position="1111"/>
    </location>
</feature>
<evidence type="ECO:0000256" key="3">
    <source>
        <dbReference type="ARBA" id="ARBA00009726"/>
    </source>
</evidence>
<dbReference type="InterPro" id="IPR005292">
    <property type="entry name" value="MRP"/>
</dbReference>
<evidence type="ECO:0000256" key="11">
    <source>
        <dbReference type="ARBA" id="ARBA00022967"/>
    </source>
</evidence>
<feature type="domain" description="ABC transporter" evidence="17">
    <location>
        <begin position="667"/>
        <end position="889"/>
    </location>
</feature>
<proteinExistence type="inferred from homology"/>
<dbReference type="GO" id="GO:0016887">
    <property type="term" value="F:ATP hydrolysis activity"/>
    <property type="evidence" value="ECO:0007669"/>
    <property type="project" value="InterPro"/>
</dbReference>
<dbReference type="GO" id="GO:0005524">
    <property type="term" value="F:ATP binding"/>
    <property type="evidence" value="ECO:0007669"/>
    <property type="project" value="UniProtKB-KW"/>
</dbReference>
<dbReference type="CDD" id="cd03244">
    <property type="entry name" value="ABCC_MRP_domain2"/>
    <property type="match status" value="1"/>
</dbReference>
<dbReference type="Pfam" id="PF24357">
    <property type="entry name" value="TMD0_ABC"/>
    <property type="match status" value="1"/>
</dbReference>
<dbReference type="Gene3D" id="1.20.1560.10">
    <property type="entry name" value="ABC transporter type 1, transmembrane domain"/>
    <property type="match status" value="2"/>
</dbReference>
<dbReference type="PROSITE" id="PS50893">
    <property type="entry name" value="ABC_TRANSPORTER_2"/>
    <property type="match status" value="2"/>
</dbReference>
<keyword evidence="8" id="KW-0677">Repeat</keyword>
<feature type="transmembrane region" description="Helical" evidence="16">
    <location>
        <begin position="959"/>
        <end position="982"/>
    </location>
</feature>
<evidence type="ECO:0000256" key="5">
    <source>
        <dbReference type="ARBA" id="ARBA00022475"/>
    </source>
</evidence>
<keyword evidence="4" id="KW-0813">Transport</keyword>
<dbReference type="InterPro" id="IPR003439">
    <property type="entry name" value="ABC_transporter-like_ATP-bd"/>
</dbReference>
<sequence>MSSNSTFLDSYCQPVSRFWGGLDNPDRGYDEIDLTLCFQDTILLAVISILFCFTALSHVLYYRYSKFRIPLTLVNLLKELFIGLDILVVTAEAIFAIYMYLVDKNSVDTNSVAIFQIVSPLIVLFSLFVALILVQFHRIRGIFTSGLFHVFWFLLVFHDGMKIRTYSLDIEGNELTQPKNSITSIVFLTFTVLNLVIRSILLIITLFPDKIPISWFKGIDKPIPEEKATFLSQITWWWLNGLVITGFRRTLERSDLWSLNREDTTAYAAPLFRNTWEKEYQKKLAKFARRPPVVPNEELLMNTIKMSTEKDPLIQSSRSKGSKSSDTPVNPLFVHSLLIMVKTYWFPFLICGLFKLIHDSLIFVSPQILSLLIMFVQNVNEPYWYGIVYAFILLSVSILQSILLHQYFQKGFVLGMNIRTALVNIIYRKALKLSHESRQKTTIGEIVNLMSVDAQRFMDLMAYIHVIWSAPFQIVVSVIFLYFVIQYAAFAGLIVMIMLIPINSVIATINRKFQKRLMELKDKRIKTITEVLNGIKVIKLYAWEVPNQKEVLDIREQEMIVLKYAAILSAVSSFTWMMAPLLVALASFATWVVAGKSLTPQIAFVSLSLFNILRFPMSMLPFLVTFLVECSVSITRMNKFLNHEDLDPNSVKWSRNPAILGEPAILVQNANFGWVKAGDSILKNINIRIDPGTLVSIIGQVGTGKSSFLMALLGEMDKHRGEVKLQGSVAYVPQIPWMQNETLKNNILFGAREDPHRYQDVLRACALETDILILPTGDKTEIGEKGINLSGGQKQRVSLARAVYQDSDVYFLDDTLSAVDAHVGHHIYQEVIGPNGLLKNKTRIFVTHNLNYVSDSDYIAMFDHGTIVEQGEYNAVLRNNGDIAQLIETFATTGNTGRVSETKDEEVVEPLSPKEILNPKEFKKQESSVDKHPAAPKDGNIIDEEKADTGRVNMKVVYVYIKSIGVILSCFIMAFYILTYVASGGTSVWLAYWSNKNTLTPNSSNNTNNTADPELVLYLGVYALLGFIQGIFTLASAYFFAIGAIYASRDLHRLLLLNVVRLPMSFFDKTPIGRIVNRFSKDIYLIDETIPRSIRSFLATFFSVLMTIIIISYATPLFLIVVIPMIIFYLFVQRFYVCSSRQLKRIESVTRSPIYSHFQESLTGVSTIRAYKKQASFIQESEDRVDRNQEVYYPSICANRWLAIRLEFVGHFVVFFAALFAVVSRELHITNAGLIGLSISYALSITQVLNWLVRMTSELEANIVSVERVKEYAELKREASPVTDKINLPANWPQHGNVQFNQYSVKFREDLDLVIDHLDLEIRGGQKLAIVGRTGAGKSSMTLALFRILEATGGSIVIDGVNIADVGLDDLRSRLTIIPQDPVLFSGTLRSNLDPFDKVSDAGLWEALEHSHLKHHVEGMPKGLDFIIQEGGENLSVGQRQMVCLARALLRRTKILVLDEATAAIDMETDDIIQKTIREHFTDCTVITIAHRLKTILDYDQVVVLSFGKSIEHDTPNNLINKRGPFYDMVKEAGLL</sequence>
<keyword evidence="13 16" id="KW-0472">Membrane</keyword>
<dbReference type="CDD" id="cd03250">
    <property type="entry name" value="ABCC_MRP_domain1"/>
    <property type="match status" value="1"/>
</dbReference>
<dbReference type="FunFam" id="1.20.1560.10:FF:000020">
    <property type="entry name" value="ABC metal ion transporter"/>
    <property type="match status" value="1"/>
</dbReference>
<evidence type="ECO:0000256" key="15">
    <source>
        <dbReference type="ARBA" id="ARBA00047523"/>
    </source>
</evidence>
<dbReference type="InterPro" id="IPR056227">
    <property type="entry name" value="TMD0_ABC"/>
</dbReference>
<dbReference type="InterPro" id="IPR011527">
    <property type="entry name" value="ABC1_TM_dom"/>
</dbReference>
<evidence type="ECO:0000259" key="17">
    <source>
        <dbReference type="PROSITE" id="PS50893"/>
    </source>
</evidence>
<protein>
    <recommendedName>
        <fullName evidence="14">ABC-type glutathione-S-conjugate transporter</fullName>
        <ecNumber evidence="14">7.6.2.3</ecNumber>
    </recommendedName>
</protein>
<evidence type="ECO:0000256" key="12">
    <source>
        <dbReference type="ARBA" id="ARBA00022989"/>
    </source>
</evidence>
<gene>
    <name evidence="19" type="ORF">LOD99_4322</name>
</gene>
<dbReference type="PROSITE" id="PS00211">
    <property type="entry name" value="ABC_TRANSPORTER_1"/>
    <property type="match status" value="2"/>
</dbReference>
<keyword evidence="9" id="KW-0547">Nucleotide-binding</keyword>
<dbReference type="PROSITE" id="PS50929">
    <property type="entry name" value="ABC_TM1F"/>
    <property type="match status" value="2"/>
</dbReference>
<evidence type="ECO:0000256" key="6">
    <source>
        <dbReference type="ARBA" id="ARBA00022554"/>
    </source>
</evidence>
<dbReference type="Proteomes" id="UP001165289">
    <property type="component" value="Unassembled WGS sequence"/>
</dbReference>
<name>A0AAV7JUP5_9METZ</name>
<evidence type="ECO:0000256" key="9">
    <source>
        <dbReference type="ARBA" id="ARBA00022741"/>
    </source>
</evidence>
<evidence type="ECO:0000256" key="16">
    <source>
        <dbReference type="SAM" id="Phobius"/>
    </source>
</evidence>
<evidence type="ECO:0000256" key="13">
    <source>
        <dbReference type="ARBA" id="ARBA00023136"/>
    </source>
</evidence>
<feature type="domain" description="ABC transmembrane type-1" evidence="18">
    <location>
        <begin position="971"/>
        <end position="1261"/>
    </location>
</feature>
<dbReference type="SUPFAM" id="SSF52540">
    <property type="entry name" value="P-loop containing nucleoside triphosphate hydrolases"/>
    <property type="match status" value="2"/>
</dbReference>
<feature type="transmembrane region" description="Helical" evidence="16">
    <location>
        <begin position="564"/>
        <end position="592"/>
    </location>
</feature>
<dbReference type="SMART" id="SM00382">
    <property type="entry name" value="AAA"/>
    <property type="match status" value="2"/>
</dbReference>
<feature type="transmembrane region" description="Helical" evidence="16">
    <location>
        <begin position="460"/>
        <end position="483"/>
    </location>
</feature>
<feature type="transmembrane region" description="Helical" evidence="16">
    <location>
        <begin position="489"/>
        <end position="509"/>
    </location>
</feature>
<dbReference type="InterPro" id="IPR027417">
    <property type="entry name" value="P-loop_NTPase"/>
</dbReference>
<dbReference type="PANTHER" id="PTHR24223">
    <property type="entry name" value="ATP-BINDING CASSETTE SUB-FAMILY C"/>
    <property type="match status" value="1"/>
</dbReference>
<feature type="transmembrane region" description="Helical" evidence="16">
    <location>
        <begin position="1015"/>
        <end position="1047"/>
    </location>
</feature>
<feature type="transmembrane region" description="Helical" evidence="16">
    <location>
        <begin position="181"/>
        <end position="207"/>
    </location>
</feature>
<keyword evidence="7 16" id="KW-0812">Transmembrane</keyword>
<dbReference type="Gene3D" id="3.40.50.300">
    <property type="entry name" value="P-loop containing nucleotide triphosphate hydrolases"/>
    <property type="match status" value="2"/>
</dbReference>
<keyword evidence="5" id="KW-1003">Cell membrane</keyword>
<feature type="domain" description="ABC transmembrane type-1" evidence="18">
    <location>
        <begin position="349"/>
        <end position="629"/>
    </location>
</feature>
<dbReference type="PANTHER" id="PTHR24223:SF443">
    <property type="entry name" value="MULTIDRUG-RESISTANCE LIKE PROTEIN 1, ISOFORM I"/>
    <property type="match status" value="1"/>
</dbReference>
<feature type="transmembrane region" description="Helical" evidence="16">
    <location>
        <begin position="383"/>
        <end position="404"/>
    </location>
</feature>
<keyword evidence="11" id="KW-1278">Translocase</keyword>
<dbReference type="InterPro" id="IPR036640">
    <property type="entry name" value="ABC1_TM_sf"/>
</dbReference>
<accession>A0AAV7JUP5</accession>
<feature type="domain" description="ABC transporter" evidence="17">
    <location>
        <begin position="1298"/>
        <end position="1532"/>
    </location>
</feature>
<dbReference type="GO" id="GO:0015431">
    <property type="term" value="F:ABC-type glutathione S-conjugate transporter activity"/>
    <property type="evidence" value="ECO:0007669"/>
    <property type="project" value="UniProtKB-EC"/>
</dbReference>
<keyword evidence="6" id="KW-0926">Vacuole</keyword>
<dbReference type="EMBL" id="JAKMXF010000298">
    <property type="protein sequence ID" value="KAI6652537.1"/>
    <property type="molecule type" value="Genomic_DNA"/>
</dbReference>
<dbReference type="Pfam" id="PF00005">
    <property type="entry name" value="ABC_tran"/>
    <property type="match status" value="2"/>
</dbReference>
<dbReference type="GO" id="GO:0005774">
    <property type="term" value="C:vacuolar membrane"/>
    <property type="evidence" value="ECO:0007669"/>
    <property type="project" value="UniProtKB-SubCell"/>
</dbReference>
<dbReference type="CDD" id="cd18595">
    <property type="entry name" value="ABC_6TM_MRP1_2_3_6_D1_like"/>
    <property type="match status" value="1"/>
</dbReference>
<comment type="similarity">
    <text evidence="3">Belongs to the ABC transporter superfamily. ABCC family. Conjugate transporter (TC 3.A.1.208) subfamily.</text>
</comment>
<dbReference type="InterPro" id="IPR017871">
    <property type="entry name" value="ABC_transporter-like_CS"/>
</dbReference>
<keyword evidence="10" id="KW-0067">ATP-binding</keyword>
<dbReference type="FunFam" id="1.20.1560.10:FF:000001">
    <property type="entry name" value="ATP-binding cassette subfamily C member 1"/>
    <property type="match status" value="1"/>
</dbReference>
<feature type="transmembrane region" description="Helical" evidence="16">
    <location>
        <begin position="1117"/>
        <end position="1137"/>
    </location>
</feature>
<evidence type="ECO:0000256" key="2">
    <source>
        <dbReference type="ARBA" id="ARBA00004651"/>
    </source>
</evidence>
<reference evidence="19 20" key="1">
    <citation type="journal article" date="2023" name="BMC Biol.">
        <title>The compact genome of the sponge Oopsacas minuta (Hexactinellida) is lacking key metazoan core genes.</title>
        <authorList>
            <person name="Santini S."/>
            <person name="Schenkelaars Q."/>
            <person name="Jourda C."/>
            <person name="Duchesne M."/>
            <person name="Belahbib H."/>
            <person name="Rocher C."/>
            <person name="Selva M."/>
            <person name="Riesgo A."/>
            <person name="Vervoort M."/>
            <person name="Leys S.P."/>
            <person name="Kodjabachian L."/>
            <person name="Le Bivic A."/>
            <person name="Borchiellini C."/>
            <person name="Claverie J.M."/>
            <person name="Renard E."/>
        </authorList>
    </citation>
    <scope>NUCLEOTIDE SEQUENCE [LARGE SCALE GENOMIC DNA]</scope>
    <source>
        <strain evidence="19">SPO-2</strain>
    </source>
</reference>
<keyword evidence="12 16" id="KW-1133">Transmembrane helix</keyword>
<comment type="subcellular location">
    <subcellularLocation>
        <location evidence="2">Cell membrane</location>
        <topology evidence="2">Multi-pass membrane protein</topology>
    </subcellularLocation>
    <subcellularLocation>
        <location evidence="1">Vacuole membrane</location>
        <topology evidence="1">Multi-pass membrane protein</topology>
    </subcellularLocation>
</comment>
<evidence type="ECO:0000256" key="7">
    <source>
        <dbReference type="ARBA" id="ARBA00022692"/>
    </source>
</evidence>
<feature type="transmembrane region" description="Helical" evidence="16">
    <location>
        <begin position="113"/>
        <end position="134"/>
    </location>
</feature>
<evidence type="ECO:0000313" key="20">
    <source>
        <dbReference type="Proteomes" id="UP001165289"/>
    </source>
</evidence>
<evidence type="ECO:0000256" key="14">
    <source>
        <dbReference type="ARBA" id="ARBA00024220"/>
    </source>
</evidence>
<evidence type="ECO:0000313" key="19">
    <source>
        <dbReference type="EMBL" id="KAI6652537.1"/>
    </source>
</evidence>
<dbReference type="CDD" id="cd18603">
    <property type="entry name" value="ABC_6TM_MRP1_2_3_6_D2_like"/>
    <property type="match status" value="1"/>
</dbReference>
<comment type="caution">
    <text evidence="19">The sequence shown here is derived from an EMBL/GenBank/DDBJ whole genome shotgun (WGS) entry which is preliminary data.</text>
</comment>
<evidence type="ECO:0000256" key="1">
    <source>
        <dbReference type="ARBA" id="ARBA00004128"/>
    </source>
</evidence>
<evidence type="ECO:0000259" key="18">
    <source>
        <dbReference type="PROSITE" id="PS50929"/>
    </source>
</evidence>
<dbReference type="SUPFAM" id="SSF90123">
    <property type="entry name" value="ABC transporter transmembrane region"/>
    <property type="match status" value="2"/>
</dbReference>
<feature type="transmembrane region" description="Helical" evidence="16">
    <location>
        <begin position="81"/>
        <end position="101"/>
    </location>
</feature>
<comment type="catalytic activity">
    <reaction evidence="15">
        <text>leukotriene C4(in) + ATP + H2O = leukotriene C4(out) + ADP + phosphate + H(+)</text>
        <dbReference type="Rhea" id="RHEA:38963"/>
        <dbReference type="ChEBI" id="CHEBI:15377"/>
        <dbReference type="ChEBI" id="CHEBI:15378"/>
        <dbReference type="ChEBI" id="CHEBI:30616"/>
        <dbReference type="ChEBI" id="CHEBI:43474"/>
        <dbReference type="ChEBI" id="CHEBI:57973"/>
        <dbReference type="ChEBI" id="CHEBI:456216"/>
    </reaction>
    <physiologicalReaction direction="left-to-right" evidence="15">
        <dbReference type="Rhea" id="RHEA:38964"/>
    </physiologicalReaction>
</comment>
<dbReference type="Pfam" id="PF00664">
    <property type="entry name" value="ABC_membrane"/>
    <property type="match status" value="2"/>
</dbReference>
<evidence type="ECO:0000256" key="4">
    <source>
        <dbReference type="ARBA" id="ARBA00022448"/>
    </source>
</evidence>
<feature type="transmembrane region" description="Helical" evidence="16">
    <location>
        <begin position="141"/>
        <end position="161"/>
    </location>
</feature>
<dbReference type="GO" id="GO:0000323">
    <property type="term" value="C:lytic vacuole"/>
    <property type="evidence" value="ECO:0007669"/>
    <property type="project" value="UniProtKB-ARBA"/>
</dbReference>
<evidence type="ECO:0000256" key="8">
    <source>
        <dbReference type="ARBA" id="ARBA00022737"/>
    </source>
</evidence>
<organism evidence="19 20">
    <name type="scientific">Oopsacas minuta</name>
    <dbReference type="NCBI Taxonomy" id="111878"/>
    <lineage>
        <taxon>Eukaryota</taxon>
        <taxon>Metazoa</taxon>
        <taxon>Porifera</taxon>
        <taxon>Hexactinellida</taxon>
        <taxon>Hexasterophora</taxon>
        <taxon>Lyssacinosida</taxon>
        <taxon>Leucopsacidae</taxon>
        <taxon>Oopsacas</taxon>
    </lineage>
</organism>
<dbReference type="FunFam" id="3.40.50.300:FF:000997">
    <property type="entry name" value="Multidrug resistance-associated protein 1"/>
    <property type="match status" value="1"/>
</dbReference>
<keyword evidence="20" id="KW-1185">Reference proteome</keyword>
<feature type="transmembrane region" description="Helical" evidence="16">
    <location>
        <begin position="42"/>
        <end position="61"/>
    </location>
</feature>
<dbReference type="InterPro" id="IPR050173">
    <property type="entry name" value="ABC_transporter_C-like"/>
</dbReference>
<evidence type="ECO:0000256" key="10">
    <source>
        <dbReference type="ARBA" id="ARBA00022840"/>
    </source>
</evidence>
<feature type="transmembrane region" description="Helical" evidence="16">
    <location>
        <begin position="332"/>
        <end position="354"/>
    </location>
</feature>